<evidence type="ECO:0000313" key="3">
    <source>
        <dbReference type="Proteomes" id="UP000199045"/>
    </source>
</evidence>
<reference evidence="2 3" key="1">
    <citation type="submission" date="2016-10" db="EMBL/GenBank/DDBJ databases">
        <authorList>
            <person name="de Groot N.N."/>
        </authorList>
    </citation>
    <scope>NUCLEOTIDE SEQUENCE [LARGE SCALE GENOMIC DNA]</scope>
    <source>
        <strain evidence="2 3">DSM 527</strain>
    </source>
</reference>
<evidence type="ECO:0000259" key="1">
    <source>
        <dbReference type="Pfam" id="PF02657"/>
    </source>
</evidence>
<proteinExistence type="predicted"/>
<sequence>MSINEAQDKLIEDVLLLEDEESRQQYIENVAKSLPLIEDKYKHDHYRVQGWISDMWVRAVYIKEKVWFTAWSSDKDSNSLLAMFSRILSGNHPKDIADADIYFMNEISGLFQPFFSVQWPLILRKMKSQAVAYQIQLLQAM</sequence>
<gene>
    <name evidence="2" type="ORF">SAMN04488121_10478</name>
</gene>
<dbReference type="Gene3D" id="3.90.1010.10">
    <property type="match status" value="1"/>
</dbReference>
<dbReference type="OrthoDB" id="662278at2"/>
<dbReference type="RefSeq" id="WP_089834269.1">
    <property type="nucleotide sequence ID" value="NZ_FNBN01000004.1"/>
</dbReference>
<dbReference type="InterPro" id="IPR003808">
    <property type="entry name" value="Fe-S_metab-assoc_dom"/>
</dbReference>
<dbReference type="EMBL" id="FNBN01000004">
    <property type="protein sequence ID" value="SDG38537.1"/>
    <property type="molecule type" value="Genomic_DNA"/>
</dbReference>
<name>A0A1G7TTE5_CHIFI</name>
<dbReference type="AlphaFoldDB" id="A0A1G7TTE5"/>
<feature type="domain" description="Fe-S metabolism associated" evidence="1">
    <location>
        <begin position="12"/>
        <end position="110"/>
    </location>
</feature>
<evidence type="ECO:0000313" key="2">
    <source>
        <dbReference type="EMBL" id="SDG38537.1"/>
    </source>
</evidence>
<dbReference type="STRING" id="104663.SAMN04488121_10478"/>
<accession>A0A1G7TTE5</accession>
<dbReference type="Proteomes" id="UP000199045">
    <property type="component" value="Unassembled WGS sequence"/>
</dbReference>
<dbReference type="SUPFAM" id="SSF82649">
    <property type="entry name" value="SufE/NifU"/>
    <property type="match status" value="1"/>
</dbReference>
<protein>
    <submittedName>
        <fullName evidence="2">Cysteine desulfuration protein SufE</fullName>
    </submittedName>
</protein>
<organism evidence="2 3">
    <name type="scientific">Chitinophaga filiformis</name>
    <name type="common">Myxococcus filiformis</name>
    <name type="synonym">Flexibacter filiformis</name>
    <dbReference type="NCBI Taxonomy" id="104663"/>
    <lineage>
        <taxon>Bacteria</taxon>
        <taxon>Pseudomonadati</taxon>
        <taxon>Bacteroidota</taxon>
        <taxon>Chitinophagia</taxon>
        <taxon>Chitinophagales</taxon>
        <taxon>Chitinophagaceae</taxon>
        <taxon>Chitinophaga</taxon>
    </lineage>
</organism>
<dbReference type="Pfam" id="PF02657">
    <property type="entry name" value="SufE"/>
    <property type="match status" value="1"/>
</dbReference>